<name>A0A7R8UGX4_HERIL</name>
<evidence type="ECO:0000256" key="2">
    <source>
        <dbReference type="ARBA" id="ARBA00022729"/>
    </source>
</evidence>
<keyword evidence="4" id="KW-1015">Disulfide bond</keyword>
<dbReference type="InterPro" id="IPR036508">
    <property type="entry name" value="Chitin-bd_dom_sf"/>
</dbReference>
<keyword evidence="3" id="KW-0677">Repeat</keyword>
<keyword evidence="5" id="KW-0325">Glycoprotein</keyword>
<gene>
    <name evidence="9" type="ORF">HERILL_LOCUS3649</name>
</gene>
<organism evidence="9 10">
    <name type="scientific">Hermetia illucens</name>
    <name type="common">Black soldier fly</name>
    <dbReference type="NCBI Taxonomy" id="343691"/>
    <lineage>
        <taxon>Eukaryota</taxon>
        <taxon>Metazoa</taxon>
        <taxon>Ecdysozoa</taxon>
        <taxon>Arthropoda</taxon>
        <taxon>Hexapoda</taxon>
        <taxon>Insecta</taxon>
        <taxon>Pterygota</taxon>
        <taxon>Neoptera</taxon>
        <taxon>Endopterygota</taxon>
        <taxon>Diptera</taxon>
        <taxon>Brachycera</taxon>
        <taxon>Stratiomyomorpha</taxon>
        <taxon>Stratiomyidae</taxon>
        <taxon>Hermetiinae</taxon>
        <taxon>Hermetia</taxon>
    </lineage>
</organism>
<dbReference type="PANTHER" id="PTHR23301:SF0">
    <property type="entry name" value="CHITIN-BINDING TYPE-2 DOMAIN-CONTAINING PROTEIN-RELATED"/>
    <property type="match status" value="1"/>
</dbReference>
<evidence type="ECO:0000256" key="4">
    <source>
        <dbReference type="ARBA" id="ARBA00023157"/>
    </source>
</evidence>
<accession>A0A7R8UGX4</accession>
<dbReference type="InterPro" id="IPR051940">
    <property type="entry name" value="Chitin_bind-dev_reg"/>
</dbReference>
<dbReference type="Gene3D" id="2.170.140.10">
    <property type="entry name" value="Chitin binding domain"/>
    <property type="match status" value="2"/>
</dbReference>
<protein>
    <recommendedName>
        <fullName evidence="8">Chitin-binding type-2 domain-containing protein</fullName>
    </recommendedName>
</protein>
<dbReference type="InParanoid" id="A0A7R8UGX4"/>
<evidence type="ECO:0000256" key="5">
    <source>
        <dbReference type="ARBA" id="ARBA00023180"/>
    </source>
</evidence>
<dbReference type="PROSITE" id="PS50940">
    <property type="entry name" value="CHIT_BIND_II"/>
    <property type="match status" value="1"/>
</dbReference>
<feature type="chain" id="PRO_5031387808" description="Chitin-binding type-2 domain-containing protein" evidence="7">
    <location>
        <begin position="21"/>
        <end position="251"/>
    </location>
</feature>
<feature type="region of interest" description="Disordered" evidence="6">
    <location>
        <begin position="83"/>
        <end position="119"/>
    </location>
</feature>
<dbReference type="SUPFAM" id="SSF57625">
    <property type="entry name" value="Invertebrate chitin-binding proteins"/>
    <property type="match status" value="3"/>
</dbReference>
<dbReference type="Pfam" id="PF01607">
    <property type="entry name" value="CBM_14"/>
    <property type="match status" value="3"/>
</dbReference>
<dbReference type="Proteomes" id="UP000594454">
    <property type="component" value="Chromosome 2"/>
</dbReference>
<dbReference type="InterPro" id="IPR002557">
    <property type="entry name" value="Chitin-bd_dom"/>
</dbReference>
<dbReference type="AlphaFoldDB" id="A0A7R8UGX4"/>
<keyword evidence="2 7" id="KW-0732">Signal</keyword>
<dbReference type="GO" id="GO:0008061">
    <property type="term" value="F:chitin binding"/>
    <property type="evidence" value="ECO:0007669"/>
    <property type="project" value="UniProtKB-KW"/>
</dbReference>
<evidence type="ECO:0000259" key="8">
    <source>
        <dbReference type="PROSITE" id="PS50940"/>
    </source>
</evidence>
<feature type="domain" description="Chitin-binding type-2" evidence="8">
    <location>
        <begin position="18"/>
        <end position="74"/>
    </location>
</feature>
<dbReference type="EMBL" id="LR899010">
    <property type="protein sequence ID" value="CAD7080500.1"/>
    <property type="molecule type" value="Genomic_DNA"/>
</dbReference>
<evidence type="ECO:0000313" key="10">
    <source>
        <dbReference type="Proteomes" id="UP000594454"/>
    </source>
</evidence>
<evidence type="ECO:0000256" key="3">
    <source>
        <dbReference type="ARBA" id="ARBA00022737"/>
    </source>
</evidence>
<evidence type="ECO:0000256" key="6">
    <source>
        <dbReference type="SAM" id="MobiDB-lite"/>
    </source>
</evidence>
<dbReference type="OrthoDB" id="6020543at2759"/>
<reference evidence="9 10" key="1">
    <citation type="submission" date="2020-11" db="EMBL/GenBank/DDBJ databases">
        <authorList>
            <person name="Wallbank WR R."/>
            <person name="Pardo Diaz C."/>
            <person name="Kozak K."/>
            <person name="Martin S."/>
            <person name="Jiggins C."/>
            <person name="Moest M."/>
            <person name="Warren A I."/>
            <person name="Generalovic N T."/>
            <person name="Byers J.R.P. K."/>
            <person name="Montejo-Kovacevich G."/>
            <person name="Yen C E."/>
        </authorList>
    </citation>
    <scope>NUCLEOTIDE SEQUENCE [LARGE SCALE GENOMIC DNA]</scope>
</reference>
<feature type="signal peptide" evidence="7">
    <location>
        <begin position="1"/>
        <end position="20"/>
    </location>
</feature>
<proteinExistence type="predicted"/>
<evidence type="ECO:0000256" key="7">
    <source>
        <dbReference type="SAM" id="SignalP"/>
    </source>
</evidence>
<sequence>MKVLVAIVLGIAFVPCMVRACDCLYPKYRPDPDTCCKYYVCDNCVETHMTCPNGLHWNNKTNSCDWPCNAGCGTGSPVNPIPGTTTTTTPSTTTTSSTTTTPSTTTTTTTTSTTTTIPGPTSPGGCDCECKDGDYTSGDSCCKYKVCVAGKYVDMTCAGGLHWNNKTKACDWPCYAGCANGTGTSPPVITPPPGTGCGECESGAYAAVDGEACKYKACANGCWTTLKCPAGLIWDQALTSCKWQICANSKQ</sequence>
<evidence type="ECO:0000313" key="9">
    <source>
        <dbReference type="EMBL" id="CAD7080500.1"/>
    </source>
</evidence>
<keyword evidence="1" id="KW-0147">Chitin-binding</keyword>
<dbReference type="SMART" id="SM00494">
    <property type="entry name" value="ChtBD2"/>
    <property type="match status" value="3"/>
</dbReference>
<dbReference type="GO" id="GO:0005576">
    <property type="term" value="C:extracellular region"/>
    <property type="evidence" value="ECO:0007669"/>
    <property type="project" value="InterPro"/>
</dbReference>
<keyword evidence="10" id="KW-1185">Reference proteome</keyword>
<dbReference type="PANTHER" id="PTHR23301">
    <property type="entry name" value="CHITIN BINDING PERITROPHIN-A"/>
    <property type="match status" value="1"/>
</dbReference>
<evidence type="ECO:0000256" key="1">
    <source>
        <dbReference type="ARBA" id="ARBA00022669"/>
    </source>
</evidence>